<keyword evidence="3" id="KW-1185">Reference proteome</keyword>
<reference evidence="2 3" key="1">
    <citation type="submission" date="2019-02" db="EMBL/GenBank/DDBJ databases">
        <authorList>
            <person name="Li Y."/>
        </authorList>
    </citation>
    <scope>NUCLEOTIDE SEQUENCE [LARGE SCALE GENOMIC DNA]</scope>
    <source>
        <strain evidence="2 3">3-7</strain>
    </source>
</reference>
<accession>A0A4Q6Y9N7</accession>
<dbReference type="Proteomes" id="UP000292085">
    <property type="component" value="Unassembled WGS sequence"/>
</dbReference>
<dbReference type="RefSeq" id="WP_130155024.1">
    <property type="nucleotide sequence ID" value="NZ_SGIS01000002.1"/>
</dbReference>
<dbReference type="InterPro" id="IPR007047">
    <property type="entry name" value="Flp_Fap"/>
</dbReference>
<comment type="caution">
    <text evidence="2">The sequence shown here is derived from an EMBL/GenBank/DDBJ whole genome shotgun (WGS) entry which is preliminary data.</text>
</comment>
<dbReference type="EMBL" id="SGIS01000002">
    <property type="protein sequence ID" value="RZF66176.1"/>
    <property type="molecule type" value="Genomic_DNA"/>
</dbReference>
<dbReference type="AlphaFoldDB" id="A0A4Q6Y9N7"/>
<evidence type="ECO:0000256" key="1">
    <source>
        <dbReference type="SAM" id="Phobius"/>
    </source>
</evidence>
<gene>
    <name evidence="2" type="ORF">EWE75_01980</name>
</gene>
<name>A0A4Q6Y9N7_9SPHN</name>
<feature type="transmembrane region" description="Helical" evidence="1">
    <location>
        <begin position="21"/>
        <end position="40"/>
    </location>
</feature>
<evidence type="ECO:0000313" key="2">
    <source>
        <dbReference type="EMBL" id="RZF66176.1"/>
    </source>
</evidence>
<organism evidence="2 3">
    <name type="scientific">Sphingomonas populi</name>
    <dbReference type="NCBI Taxonomy" id="2484750"/>
    <lineage>
        <taxon>Bacteria</taxon>
        <taxon>Pseudomonadati</taxon>
        <taxon>Pseudomonadota</taxon>
        <taxon>Alphaproteobacteria</taxon>
        <taxon>Sphingomonadales</taxon>
        <taxon>Sphingomonadaceae</taxon>
        <taxon>Sphingomonas</taxon>
    </lineage>
</organism>
<keyword evidence="1" id="KW-0472">Membrane</keyword>
<sequence length="61" mass="6756">MFANMIKTLWRDRRAATAVEYGFILALIVVVVFVAILGVARVTTTMWNDVASKVESVTPGR</sequence>
<dbReference type="Pfam" id="PF04964">
    <property type="entry name" value="Flp_Fap"/>
    <property type="match status" value="1"/>
</dbReference>
<keyword evidence="1" id="KW-1133">Transmembrane helix</keyword>
<keyword evidence="1" id="KW-0812">Transmembrane</keyword>
<proteinExistence type="predicted"/>
<evidence type="ECO:0000313" key="3">
    <source>
        <dbReference type="Proteomes" id="UP000292085"/>
    </source>
</evidence>
<protein>
    <submittedName>
        <fullName evidence="2">Flp family type IVb pilin</fullName>
    </submittedName>
</protein>